<evidence type="ECO:0000313" key="2">
    <source>
        <dbReference type="EMBL" id="KAI9558511.1"/>
    </source>
</evidence>
<feature type="coiled-coil region" evidence="1">
    <location>
        <begin position="83"/>
        <end position="144"/>
    </location>
</feature>
<proteinExistence type="predicted"/>
<reference evidence="2 3" key="1">
    <citation type="submission" date="2022-05" db="EMBL/GenBank/DDBJ databases">
        <title>A multi-omics perspective on studying reproductive biology in Daphnia sinensis.</title>
        <authorList>
            <person name="Jia J."/>
        </authorList>
    </citation>
    <scope>NUCLEOTIDE SEQUENCE [LARGE SCALE GENOMIC DNA]</scope>
    <source>
        <strain evidence="2 3">WSL</strain>
    </source>
</reference>
<organism evidence="2 3">
    <name type="scientific">Daphnia sinensis</name>
    <dbReference type="NCBI Taxonomy" id="1820382"/>
    <lineage>
        <taxon>Eukaryota</taxon>
        <taxon>Metazoa</taxon>
        <taxon>Ecdysozoa</taxon>
        <taxon>Arthropoda</taxon>
        <taxon>Crustacea</taxon>
        <taxon>Branchiopoda</taxon>
        <taxon>Diplostraca</taxon>
        <taxon>Cladocera</taxon>
        <taxon>Anomopoda</taxon>
        <taxon>Daphniidae</taxon>
        <taxon>Daphnia</taxon>
        <taxon>Daphnia similis group</taxon>
    </lineage>
</organism>
<dbReference type="Proteomes" id="UP000820818">
    <property type="component" value="Linkage Group LG5"/>
</dbReference>
<evidence type="ECO:0000313" key="3">
    <source>
        <dbReference type="Proteomes" id="UP000820818"/>
    </source>
</evidence>
<gene>
    <name evidence="2" type="ORF">GHT06_015299</name>
</gene>
<protein>
    <submittedName>
        <fullName evidence="2">Uncharacterized protein</fullName>
    </submittedName>
</protein>
<dbReference type="EMBL" id="WJBH02000005">
    <property type="protein sequence ID" value="KAI9558511.1"/>
    <property type="molecule type" value="Genomic_DNA"/>
</dbReference>
<accession>A0AAD5PST8</accession>
<keyword evidence="3" id="KW-1185">Reference proteome</keyword>
<keyword evidence="1" id="KW-0175">Coiled coil</keyword>
<sequence>MSSPLSMEVDTPTSLTPQSGALAIIEKGIQLHENFPEGGSENISPVSVNPSARSVPFNKKSHPKPITARQITDSHPDTYILIRSKSESIIKDLQTQLNQLTENQPPGRPTNEKREKIASLKQQIQNHQTEIKKANSALALVQTQNLHLQQANFDATISSIAQQATNERLIGEAHSHIASIQSDKNFLESQAYQLLGTNSQLEQLLSQKTLELETCKQEILALKSDFNNRIDHGANQTIFSLQNQALSDKADISNLKTYLNNRSDTQTELEAKVKSLSEDLSLHATQYSISKRQTLMRSFRPSKHNL</sequence>
<dbReference type="AlphaFoldDB" id="A0AAD5PST8"/>
<evidence type="ECO:0000256" key="1">
    <source>
        <dbReference type="SAM" id="Coils"/>
    </source>
</evidence>
<name>A0AAD5PST8_9CRUS</name>
<comment type="caution">
    <text evidence="2">The sequence shown here is derived from an EMBL/GenBank/DDBJ whole genome shotgun (WGS) entry which is preliminary data.</text>
</comment>